<evidence type="ECO:0000256" key="13">
    <source>
        <dbReference type="SAM" id="Phobius"/>
    </source>
</evidence>
<comment type="cofactor">
    <cofactor evidence="1">
        <name>heme b</name>
        <dbReference type="ChEBI" id="CHEBI:60344"/>
    </cofactor>
</comment>
<dbReference type="AlphaFoldDB" id="A0A8H9C7S3"/>
<keyword evidence="10" id="KW-0408">Iron</keyword>
<protein>
    <submittedName>
        <fullName evidence="15">Cytochrome b</fullName>
    </submittedName>
</protein>
<comment type="subcellular location">
    <subcellularLocation>
        <location evidence="2">Cell membrane</location>
        <topology evidence="2">Multi-pass membrane protein</topology>
    </subcellularLocation>
</comment>
<evidence type="ECO:0000256" key="12">
    <source>
        <dbReference type="ARBA" id="ARBA00037975"/>
    </source>
</evidence>
<evidence type="ECO:0000256" key="6">
    <source>
        <dbReference type="ARBA" id="ARBA00022692"/>
    </source>
</evidence>
<dbReference type="KEGG" id="mind:mvi_35620"/>
<dbReference type="GO" id="GO:0046872">
    <property type="term" value="F:metal ion binding"/>
    <property type="evidence" value="ECO:0007669"/>
    <property type="project" value="UniProtKB-KW"/>
</dbReference>
<name>A0A8H9C7S3_9HYPH</name>
<keyword evidence="3" id="KW-0813">Transport</keyword>
<sequence length="192" mass="21319">MHAETTMARAGESYTYDRTQRGFHWLMAALILVALALGIYAAWQVPGTSPRREILDIHKSIGLTVLLLLPLRFVYRLVAGEPAYRTPPSRSAHLAARLAHGSLYALMLLLPVSGYVYSAAGGYGLPWFGVFSFPRLVPVDKALSLAGYTAHYWIAWGVGIVLALHVLAVAWHAWIRRDEVPGRMWPRRAVEG</sequence>
<dbReference type="InterPro" id="IPR011577">
    <property type="entry name" value="Cyt_b561_bac/Ni-Hgenase"/>
</dbReference>
<keyword evidence="4" id="KW-1003">Cell membrane</keyword>
<evidence type="ECO:0000256" key="8">
    <source>
        <dbReference type="ARBA" id="ARBA00022982"/>
    </source>
</evidence>
<feature type="domain" description="Cytochrome b561 bacterial/Ni-hydrogenase" evidence="14">
    <location>
        <begin position="16"/>
        <end position="186"/>
    </location>
</feature>
<accession>A0A8H9C7S3</accession>
<keyword evidence="6 13" id="KW-0812">Transmembrane</keyword>
<feature type="transmembrane region" description="Helical" evidence="13">
    <location>
        <begin position="57"/>
        <end position="78"/>
    </location>
</feature>
<evidence type="ECO:0000256" key="3">
    <source>
        <dbReference type="ARBA" id="ARBA00022448"/>
    </source>
</evidence>
<evidence type="ECO:0000313" key="15">
    <source>
        <dbReference type="EMBL" id="BCM85101.1"/>
    </source>
</evidence>
<feature type="transmembrane region" description="Helical" evidence="13">
    <location>
        <begin position="98"/>
        <end position="117"/>
    </location>
</feature>
<dbReference type="SUPFAM" id="SSF81342">
    <property type="entry name" value="Transmembrane di-heme cytochromes"/>
    <property type="match status" value="1"/>
</dbReference>
<keyword evidence="7" id="KW-0479">Metal-binding</keyword>
<gene>
    <name evidence="15" type="ORF">mvi_35620</name>
</gene>
<dbReference type="Gene3D" id="1.20.950.20">
    <property type="entry name" value="Transmembrane di-heme cytochromes, Chain C"/>
    <property type="match status" value="1"/>
</dbReference>
<evidence type="ECO:0000256" key="10">
    <source>
        <dbReference type="ARBA" id="ARBA00023004"/>
    </source>
</evidence>
<reference evidence="15" key="1">
    <citation type="submission" date="2020-11" db="EMBL/GenBank/DDBJ databases">
        <title>Complete genome sequence of a novel pathogenic Methylobacterium strain isolated from rice in Vietnam.</title>
        <authorList>
            <person name="Lai K."/>
            <person name="Okazaki S."/>
            <person name="Higashi K."/>
            <person name="Mori H."/>
            <person name="Toyoda A."/>
            <person name="Kurokawa K."/>
        </authorList>
    </citation>
    <scope>NUCLEOTIDE SEQUENCE</scope>
    <source>
        <strain evidence="15">VL1</strain>
    </source>
</reference>
<keyword evidence="5" id="KW-0349">Heme</keyword>
<dbReference type="InterPro" id="IPR016174">
    <property type="entry name" value="Di-haem_cyt_TM"/>
</dbReference>
<dbReference type="GO" id="GO:0020037">
    <property type="term" value="F:heme binding"/>
    <property type="evidence" value="ECO:0007669"/>
    <property type="project" value="TreeGrafter"/>
</dbReference>
<dbReference type="RefSeq" id="WP_244748576.1">
    <property type="nucleotide sequence ID" value="NZ_AP024145.1"/>
</dbReference>
<dbReference type="GO" id="GO:0009055">
    <property type="term" value="F:electron transfer activity"/>
    <property type="evidence" value="ECO:0007669"/>
    <property type="project" value="InterPro"/>
</dbReference>
<evidence type="ECO:0000313" key="16">
    <source>
        <dbReference type="Proteomes" id="UP000663508"/>
    </source>
</evidence>
<dbReference type="PANTHER" id="PTHR30529:SF1">
    <property type="entry name" value="CYTOCHROME B561 HOMOLOG 2"/>
    <property type="match status" value="1"/>
</dbReference>
<feature type="transmembrane region" description="Helical" evidence="13">
    <location>
        <begin position="153"/>
        <end position="174"/>
    </location>
</feature>
<keyword evidence="9 13" id="KW-1133">Transmembrane helix</keyword>
<proteinExistence type="inferred from homology"/>
<dbReference type="EMBL" id="AP024145">
    <property type="protein sequence ID" value="BCM85101.1"/>
    <property type="molecule type" value="Genomic_DNA"/>
</dbReference>
<keyword evidence="8" id="KW-0249">Electron transport</keyword>
<feature type="transmembrane region" description="Helical" evidence="13">
    <location>
        <begin position="23"/>
        <end position="45"/>
    </location>
</feature>
<dbReference type="Pfam" id="PF01292">
    <property type="entry name" value="Ni_hydr_CYTB"/>
    <property type="match status" value="1"/>
</dbReference>
<keyword evidence="11 13" id="KW-0472">Membrane</keyword>
<organism evidence="15 16">
    <name type="scientific">Methylobacterium indicum</name>
    <dbReference type="NCBI Taxonomy" id="1775910"/>
    <lineage>
        <taxon>Bacteria</taxon>
        <taxon>Pseudomonadati</taxon>
        <taxon>Pseudomonadota</taxon>
        <taxon>Alphaproteobacteria</taxon>
        <taxon>Hyphomicrobiales</taxon>
        <taxon>Methylobacteriaceae</taxon>
        <taxon>Methylobacterium</taxon>
    </lineage>
</organism>
<evidence type="ECO:0000256" key="11">
    <source>
        <dbReference type="ARBA" id="ARBA00023136"/>
    </source>
</evidence>
<evidence type="ECO:0000256" key="5">
    <source>
        <dbReference type="ARBA" id="ARBA00022617"/>
    </source>
</evidence>
<evidence type="ECO:0000259" key="14">
    <source>
        <dbReference type="Pfam" id="PF01292"/>
    </source>
</evidence>
<evidence type="ECO:0000256" key="1">
    <source>
        <dbReference type="ARBA" id="ARBA00001970"/>
    </source>
</evidence>
<evidence type="ECO:0000256" key="7">
    <source>
        <dbReference type="ARBA" id="ARBA00022723"/>
    </source>
</evidence>
<comment type="similarity">
    <text evidence="12">Belongs to the cytochrome b561 family.</text>
</comment>
<evidence type="ECO:0000256" key="2">
    <source>
        <dbReference type="ARBA" id="ARBA00004651"/>
    </source>
</evidence>
<evidence type="ECO:0000256" key="4">
    <source>
        <dbReference type="ARBA" id="ARBA00022475"/>
    </source>
</evidence>
<dbReference type="Proteomes" id="UP000663508">
    <property type="component" value="Chromosome"/>
</dbReference>
<dbReference type="GO" id="GO:0022904">
    <property type="term" value="P:respiratory electron transport chain"/>
    <property type="evidence" value="ECO:0007669"/>
    <property type="project" value="InterPro"/>
</dbReference>
<dbReference type="PANTHER" id="PTHR30529">
    <property type="entry name" value="CYTOCHROME B561"/>
    <property type="match status" value="1"/>
</dbReference>
<evidence type="ECO:0000256" key="9">
    <source>
        <dbReference type="ARBA" id="ARBA00022989"/>
    </source>
</evidence>
<dbReference type="GO" id="GO:0005886">
    <property type="term" value="C:plasma membrane"/>
    <property type="evidence" value="ECO:0007669"/>
    <property type="project" value="UniProtKB-SubCell"/>
</dbReference>
<dbReference type="InterPro" id="IPR052168">
    <property type="entry name" value="Cytochrome_b561_oxidase"/>
</dbReference>